<organism evidence="3 4">
    <name type="scientific">Streptomyces eurocidicus</name>
    <name type="common">Streptoverticillium eurocidicus</name>
    <dbReference type="NCBI Taxonomy" id="66423"/>
    <lineage>
        <taxon>Bacteria</taxon>
        <taxon>Bacillati</taxon>
        <taxon>Actinomycetota</taxon>
        <taxon>Actinomycetes</taxon>
        <taxon>Kitasatosporales</taxon>
        <taxon>Streptomycetaceae</taxon>
        <taxon>Streptomyces</taxon>
    </lineage>
</organism>
<protein>
    <recommendedName>
        <fullName evidence="6">DUF1453 domain-containing protein</fullName>
    </recommendedName>
</protein>
<feature type="transmembrane region" description="Helical" evidence="1">
    <location>
        <begin position="29"/>
        <end position="48"/>
    </location>
</feature>
<comment type="caution">
    <text evidence="3">The sequence shown here is derived from an EMBL/GenBank/DDBJ whole genome shotgun (WGS) entry which is preliminary data.</text>
</comment>
<feature type="transmembrane region" description="Helical" evidence="1">
    <location>
        <begin position="60"/>
        <end position="78"/>
    </location>
</feature>
<proteinExistence type="predicted"/>
<dbReference type="EMBL" id="LGUI01000010">
    <property type="protein sequence ID" value="PNE30890.1"/>
    <property type="molecule type" value="Genomic_DNA"/>
</dbReference>
<feature type="transmembrane region" description="Helical" evidence="1">
    <location>
        <begin position="130"/>
        <end position="149"/>
    </location>
</feature>
<feature type="transmembrane region" description="Helical" evidence="1">
    <location>
        <begin position="6"/>
        <end position="22"/>
    </location>
</feature>
<evidence type="ECO:0000313" key="3">
    <source>
        <dbReference type="EMBL" id="PNE30890.1"/>
    </source>
</evidence>
<gene>
    <name evidence="3" type="ORF">AF335_26400</name>
    <name evidence="2" type="ORF">FHS36_005801</name>
</gene>
<dbReference type="EMBL" id="JACHJF010000026">
    <property type="protein sequence ID" value="MBB5122330.1"/>
    <property type="molecule type" value="Genomic_DNA"/>
</dbReference>
<feature type="transmembrane region" description="Helical" evidence="1">
    <location>
        <begin position="90"/>
        <end position="110"/>
    </location>
</feature>
<name>A0A2N8NQ59_STREU</name>
<dbReference type="Proteomes" id="UP000528608">
    <property type="component" value="Unassembled WGS sequence"/>
</dbReference>
<keyword evidence="1" id="KW-1133">Transmembrane helix</keyword>
<evidence type="ECO:0000256" key="1">
    <source>
        <dbReference type="SAM" id="Phobius"/>
    </source>
</evidence>
<evidence type="ECO:0000313" key="4">
    <source>
        <dbReference type="Proteomes" id="UP000235945"/>
    </source>
</evidence>
<evidence type="ECO:0000313" key="2">
    <source>
        <dbReference type="EMBL" id="MBB5122330.1"/>
    </source>
</evidence>
<evidence type="ECO:0000313" key="5">
    <source>
        <dbReference type="Proteomes" id="UP000528608"/>
    </source>
</evidence>
<dbReference type="AlphaFoldDB" id="A0A2N8NQ59"/>
<keyword evidence="1" id="KW-0472">Membrane</keyword>
<dbReference type="RefSeq" id="WP_102921009.1">
    <property type="nucleotide sequence ID" value="NZ_JACHJF010000026.1"/>
</dbReference>
<reference evidence="2 5" key="3">
    <citation type="submission" date="2020-08" db="EMBL/GenBank/DDBJ databases">
        <title>Genomic Encyclopedia of Type Strains, Phase III (KMG-III): the genomes of soil and plant-associated and newly described type strains.</title>
        <authorList>
            <person name="Whitman W."/>
        </authorList>
    </citation>
    <scope>NUCLEOTIDE SEQUENCE [LARGE SCALE GENOMIC DNA]</scope>
    <source>
        <strain evidence="2 5">CECT 3259</strain>
    </source>
</reference>
<dbReference type="OrthoDB" id="3530824at2"/>
<accession>A0A2N8NQ59</accession>
<reference evidence="4" key="1">
    <citation type="submission" date="2015-07" db="EMBL/GenBank/DDBJ databases">
        <authorList>
            <person name="Graham D.E."/>
            <person name="Giannone R.J."/>
            <person name="Gulvik C.A."/>
            <person name="Hettich R.L."/>
            <person name="Klingeman D.M."/>
            <person name="Mahan K.M."/>
            <person name="Parry R.J."/>
            <person name="Spain J.C."/>
        </authorList>
    </citation>
    <scope>NUCLEOTIDE SEQUENCE [LARGE SCALE GENOMIC DNA]</scope>
    <source>
        <strain evidence="4">ATCC 27428</strain>
    </source>
</reference>
<evidence type="ECO:0008006" key="6">
    <source>
        <dbReference type="Google" id="ProtNLM"/>
    </source>
</evidence>
<keyword evidence="4" id="KW-1185">Reference proteome</keyword>
<sequence length="155" mass="15999">MNGWVPAAAIVVVLIVVVVRRLRGEPLNARDLLVAPLVLTGIGVMSVIKADDVTGADLGWLIPGAALGVARGATIEVFERGGVLWQRYTGKSFAVAAGSLVLMAGFGYVAARSGMHASARPTQLNIGVGFLGEALVVAVRGLASGIPFAPERGRR</sequence>
<dbReference type="Proteomes" id="UP000235945">
    <property type="component" value="Unassembled WGS sequence"/>
</dbReference>
<reference evidence="3" key="2">
    <citation type="submission" date="2015-07" db="EMBL/GenBank/DDBJ databases">
        <authorList>
            <person name="Noorani M."/>
        </authorList>
    </citation>
    <scope>NUCLEOTIDE SEQUENCE [LARGE SCALE GENOMIC DNA]</scope>
    <source>
        <strain evidence="3">ATCC 27428</strain>
    </source>
</reference>
<keyword evidence="1" id="KW-0812">Transmembrane</keyword>